<dbReference type="RefSeq" id="XP_005768204.1">
    <property type="nucleotide sequence ID" value="XM_005768147.1"/>
</dbReference>
<reference evidence="1" key="2">
    <citation type="submission" date="2024-10" db="UniProtKB">
        <authorList>
            <consortium name="EnsemblProtists"/>
        </authorList>
    </citation>
    <scope>IDENTIFICATION</scope>
</reference>
<name>A0A0D3IWZ0_EMIH1</name>
<protein>
    <recommendedName>
        <fullName evidence="3">DJ-1/PfpI domain-containing protein</fullName>
    </recommendedName>
</protein>
<evidence type="ECO:0000313" key="1">
    <source>
        <dbReference type="EnsemblProtists" id="EOD15775"/>
    </source>
</evidence>
<sequence length="249" mass="25777">MALVRLGTLRASAPLASRLLCTAAPRKIAVVLAGNGVYDGSEITEAVATLVHVSAAGFAPECFAPDIVQHHVVDHTKGEEDSAPRNVLVESARIARGQIAPLTSLDPTEYAALIVPGGFGAAKNLCNHATVAQGDAALMAVEPSLETAIRAFHAAKKPIGLCCIAPVIAAHLLKCEVTVGQAEGEQWPYGGTAGAIENYGGVHRPTDWSGVCVDDANNVVSSAAYMYDGKPHEIFESVGAMVAAVCERA</sequence>
<dbReference type="STRING" id="2903.R1DMM6"/>
<dbReference type="KEGG" id="ehx:EMIHUDRAFT_119265"/>
<dbReference type="PaxDb" id="2903-EOD15775"/>
<dbReference type="EnsemblProtists" id="EOD15775">
    <property type="protein sequence ID" value="EOD15775"/>
    <property type="gene ID" value="EMIHUDRAFT_119265"/>
</dbReference>
<dbReference type="AlphaFoldDB" id="A0A0D3IWZ0"/>
<dbReference type="PANTHER" id="PTHR10224">
    <property type="entry name" value="ES1 PROTEIN HOMOLOG, MITOCHONDRIAL"/>
    <property type="match status" value="1"/>
</dbReference>
<dbReference type="HOGENOM" id="CLU_072952_1_0_1"/>
<reference evidence="2" key="1">
    <citation type="journal article" date="2013" name="Nature">
        <title>Pan genome of the phytoplankton Emiliania underpins its global distribution.</title>
        <authorList>
            <person name="Read B.A."/>
            <person name="Kegel J."/>
            <person name="Klute M.J."/>
            <person name="Kuo A."/>
            <person name="Lefebvre S.C."/>
            <person name="Maumus F."/>
            <person name="Mayer C."/>
            <person name="Miller J."/>
            <person name="Monier A."/>
            <person name="Salamov A."/>
            <person name="Young J."/>
            <person name="Aguilar M."/>
            <person name="Claverie J.M."/>
            <person name="Frickenhaus S."/>
            <person name="Gonzalez K."/>
            <person name="Herman E.K."/>
            <person name="Lin Y.C."/>
            <person name="Napier J."/>
            <person name="Ogata H."/>
            <person name="Sarno A.F."/>
            <person name="Shmutz J."/>
            <person name="Schroeder D."/>
            <person name="de Vargas C."/>
            <person name="Verret F."/>
            <person name="von Dassow P."/>
            <person name="Valentin K."/>
            <person name="Van de Peer Y."/>
            <person name="Wheeler G."/>
            <person name="Dacks J.B."/>
            <person name="Delwiche C.F."/>
            <person name="Dyhrman S.T."/>
            <person name="Glockner G."/>
            <person name="John U."/>
            <person name="Richards T."/>
            <person name="Worden A.Z."/>
            <person name="Zhang X."/>
            <person name="Grigoriev I.V."/>
            <person name="Allen A.E."/>
            <person name="Bidle K."/>
            <person name="Borodovsky M."/>
            <person name="Bowler C."/>
            <person name="Brownlee C."/>
            <person name="Cock J.M."/>
            <person name="Elias M."/>
            <person name="Gladyshev V.N."/>
            <person name="Groth M."/>
            <person name="Guda C."/>
            <person name="Hadaegh A."/>
            <person name="Iglesias-Rodriguez M.D."/>
            <person name="Jenkins J."/>
            <person name="Jones B.M."/>
            <person name="Lawson T."/>
            <person name="Leese F."/>
            <person name="Lindquist E."/>
            <person name="Lobanov A."/>
            <person name="Lomsadze A."/>
            <person name="Malik S.B."/>
            <person name="Marsh M.E."/>
            <person name="Mackinder L."/>
            <person name="Mock T."/>
            <person name="Mueller-Roeber B."/>
            <person name="Pagarete A."/>
            <person name="Parker M."/>
            <person name="Probert I."/>
            <person name="Quesneville H."/>
            <person name="Raines C."/>
            <person name="Rensing S.A."/>
            <person name="Riano-Pachon D.M."/>
            <person name="Richier S."/>
            <person name="Rokitta S."/>
            <person name="Shiraiwa Y."/>
            <person name="Soanes D.M."/>
            <person name="van der Giezen M."/>
            <person name="Wahlund T.M."/>
            <person name="Williams B."/>
            <person name="Wilson W."/>
            <person name="Wolfe G."/>
            <person name="Wurch L.L."/>
        </authorList>
    </citation>
    <scope>NUCLEOTIDE SEQUENCE</scope>
</reference>
<dbReference type="GeneID" id="17261928"/>
<dbReference type="PANTHER" id="PTHR10224:SF12">
    <property type="entry name" value="GLYOXALASE ELBB"/>
    <property type="match status" value="1"/>
</dbReference>
<proteinExistence type="predicted"/>
<dbReference type="SUPFAM" id="SSF52317">
    <property type="entry name" value="Class I glutamine amidotransferase-like"/>
    <property type="match status" value="1"/>
</dbReference>
<keyword evidence="2" id="KW-1185">Reference proteome</keyword>
<dbReference type="OMA" id="AQVQCFA"/>
<dbReference type="Gene3D" id="3.40.50.880">
    <property type="match status" value="1"/>
</dbReference>
<dbReference type="InterPro" id="IPR029062">
    <property type="entry name" value="Class_I_gatase-like"/>
</dbReference>
<accession>A0A0D3IWZ0</accession>
<dbReference type="NCBIfam" id="NF008747">
    <property type="entry name" value="PRK11780.1"/>
    <property type="match status" value="1"/>
</dbReference>
<organism evidence="1 2">
    <name type="scientific">Emiliania huxleyi (strain CCMP1516)</name>
    <dbReference type="NCBI Taxonomy" id="280463"/>
    <lineage>
        <taxon>Eukaryota</taxon>
        <taxon>Haptista</taxon>
        <taxon>Haptophyta</taxon>
        <taxon>Prymnesiophyceae</taxon>
        <taxon>Isochrysidales</taxon>
        <taxon>Noelaerhabdaceae</taxon>
        <taxon>Emiliania</taxon>
    </lineage>
</organism>
<dbReference type="Proteomes" id="UP000013827">
    <property type="component" value="Unassembled WGS sequence"/>
</dbReference>
<dbReference type="eggNOG" id="ENOG502QQFM">
    <property type="taxonomic scope" value="Eukaryota"/>
</dbReference>
<evidence type="ECO:0000313" key="2">
    <source>
        <dbReference type="Proteomes" id="UP000013827"/>
    </source>
</evidence>
<evidence type="ECO:0008006" key="3">
    <source>
        <dbReference type="Google" id="ProtNLM"/>
    </source>
</evidence>